<dbReference type="RefSeq" id="WP_345124729.1">
    <property type="nucleotide sequence ID" value="NZ_BAABDI010000016.1"/>
</dbReference>
<evidence type="ECO:0000313" key="2">
    <source>
        <dbReference type="EMBL" id="GAA3978241.1"/>
    </source>
</evidence>
<evidence type="ECO:0008006" key="4">
    <source>
        <dbReference type="Google" id="ProtNLM"/>
    </source>
</evidence>
<keyword evidence="3" id="KW-1185">Reference proteome</keyword>
<evidence type="ECO:0000256" key="1">
    <source>
        <dbReference type="SAM" id="Phobius"/>
    </source>
</evidence>
<sequence length="153" mass="17637">MKKPKLGKKQINFDHEIRFSQSVILFDILIGLVFLFGGAAFTYWLEWWGALFIPLFGLFVIWQAIKRGFDQGPQLKIGNSGIWTAKTGFLPWGRALPIIKTEVGYRSVSTYLVLTNRVYPERKTEIASVSMRELDIDARTLQVYLNKYSPNQM</sequence>
<feature type="transmembrane region" description="Helical" evidence="1">
    <location>
        <begin position="47"/>
        <end position="65"/>
    </location>
</feature>
<dbReference type="EMBL" id="BAABDI010000016">
    <property type="protein sequence ID" value="GAA3978241.1"/>
    <property type="molecule type" value="Genomic_DNA"/>
</dbReference>
<name>A0ABP7Q887_9BACT</name>
<feature type="transmembrane region" description="Helical" evidence="1">
    <location>
        <begin position="21"/>
        <end position="41"/>
    </location>
</feature>
<gene>
    <name evidence="2" type="ORF">GCM10022407_24310</name>
</gene>
<reference evidence="3" key="1">
    <citation type="journal article" date="2019" name="Int. J. Syst. Evol. Microbiol.">
        <title>The Global Catalogue of Microorganisms (GCM) 10K type strain sequencing project: providing services to taxonomists for standard genome sequencing and annotation.</title>
        <authorList>
            <consortium name="The Broad Institute Genomics Platform"/>
            <consortium name="The Broad Institute Genome Sequencing Center for Infectious Disease"/>
            <person name="Wu L."/>
            <person name="Ma J."/>
        </authorList>
    </citation>
    <scope>NUCLEOTIDE SEQUENCE [LARGE SCALE GENOMIC DNA]</scope>
    <source>
        <strain evidence="3">JCM 17217</strain>
    </source>
</reference>
<evidence type="ECO:0000313" key="3">
    <source>
        <dbReference type="Proteomes" id="UP001501556"/>
    </source>
</evidence>
<dbReference type="Proteomes" id="UP001501556">
    <property type="component" value="Unassembled WGS sequence"/>
</dbReference>
<accession>A0ABP7Q887</accession>
<keyword evidence="1" id="KW-0812">Transmembrane</keyword>
<comment type="caution">
    <text evidence="2">The sequence shown here is derived from an EMBL/GenBank/DDBJ whole genome shotgun (WGS) entry which is preliminary data.</text>
</comment>
<keyword evidence="1" id="KW-0472">Membrane</keyword>
<keyword evidence="1" id="KW-1133">Transmembrane helix</keyword>
<protein>
    <recommendedName>
        <fullName evidence="4">PH domain-containing protein</fullName>
    </recommendedName>
</protein>
<proteinExistence type="predicted"/>
<organism evidence="2 3">
    <name type="scientific">Hymenobacter antarcticus</name>
    <dbReference type="NCBI Taxonomy" id="486270"/>
    <lineage>
        <taxon>Bacteria</taxon>
        <taxon>Pseudomonadati</taxon>
        <taxon>Bacteroidota</taxon>
        <taxon>Cytophagia</taxon>
        <taxon>Cytophagales</taxon>
        <taxon>Hymenobacteraceae</taxon>
        <taxon>Hymenobacter</taxon>
    </lineage>
</organism>